<sequence>MLKIRQQATLLPTTTIEKKGQRQAKVVKKITFPRIVSEESSILS</sequence>
<dbReference type="STRING" id="626522.GCWU000325_02650"/>
<dbReference type="EMBL" id="ACIJ02000028">
    <property type="protein sequence ID" value="EEX70607.1"/>
    <property type="molecule type" value="Genomic_DNA"/>
</dbReference>
<dbReference type="Proteomes" id="UP000003460">
    <property type="component" value="Unassembled WGS sequence"/>
</dbReference>
<proteinExistence type="predicted"/>
<dbReference type="AlphaFoldDB" id="C9LK85"/>
<dbReference type="HOGENOM" id="CLU_3220342_0_0_10"/>
<accession>C9LK85</accession>
<keyword evidence="2" id="KW-1185">Reference proteome</keyword>
<evidence type="ECO:0000313" key="2">
    <source>
        <dbReference type="Proteomes" id="UP000003460"/>
    </source>
</evidence>
<comment type="caution">
    <text evidence="1">The sequence shown here is derived from an EMBL/GenBank/DDBJ whole genome shotgun (WGS) entry which is preliminary data.</text>
</comment>
<protein>
    <submittedName>
        <fullName evidence="1">Uncharacterized protein</fullName>
    </submittedName>
</protein>
<gene>
    <name evidence="1" type="ORF">GCWU000325_02650</name>
</gene>
<organism evidence="1 2">
    <name type="scientific">Alloprevotella tannerae ATCC 51259</name>
    <dbReference type="NCBI Taxonomy" id="626522"/>
    <lineage>
        <taxon>Bacteria</taxon>
        <taxon>Pseudomonadati</taxon>
        <taxon>Bacteroidota</taxon>
        <taxon>Bacteroidia</taxon>
        <taxon>Bacteroidales</taxon>
        <taxon>Prevotellaceae</taxon>
        <taxon>Alloprevotella</taxon>
    </lineage>
</organism>
<reference evidence="1" key="1">
    <citation type="submission" date="2009-09" db="EMBL/GenBank/DDBJ databases">
        <authorList>
            <person name="Weinstock G."/>
            <person name="Sodergren E."/>
            <person name="Clifton S."/>
            <person name="Fulton L."/>
            <person name="Fulton B."/>
            <person name="Courtney L."/>
            <person name="Fronick C."/>
            <person name="Harrison M."/>
            <person name="Strong C."/>
            <person name="Farmer C."/>
            <person name="Delahaunty K."/>
            <person name="Markovic C."/>
            <person name="Hall O."/>
            <person name="Minx P."/>
            <person name="Tomlinson C."/>
            <person name="Mitreva M."/>
            <person name="Nelson J."/>
            <person name="Hou S."/>
            <person name="Wollam A."/>
            <person name="Pepin K.H."/>
            <person name="Johnson M."/>
            <person name="Bhonagiri V."/>
            <person name="Nash W.E."/>
            <person name="Warren W."/>
            <person name="Chinwalla A."/>
            <person name="Mardis E.R."/>
            <person name="Wilson R.K."/>
        </authorList>
    </citation>
    <scope>NUCLEOTIDE SEQUENCE [LARGE SCALE GENOMIC DNA]</scope>
    <source>
        <strain evidence="1">ATCC 51259</strain>
    </source>
</reference>
<name>C9LK85_9BACT</name>
<evidence type="ECO:0000313" key="1">
    <source>
        <dbReference type="EMBL" id="EEX70607.1"/>
    </source>
</evidence>